<accession>A0ABR2GWC0</accession>
<evidence type="ECO:0000313" key="1">
    <source>
        <dbReference type="EMBL" id="KAK8838210.1"/>
    </source>
</evidence>
<keyword evidence="2" id="KW-1185">Reference proteome</keyword>
<evidence type="ECO:0000313" key="2">
    <source>
        <dbReference type="Proteomes" id="UP001470230"/>
    </source>
</evidence>
<dbReference type="Proteomes" id="UP001470230">
    <property type="component" value="Unassembled WGS sequence"/>
</dbReference>
<proteinExistence type="predicted"/>
<gene>
    <name evidence="1" type="ORF">M9Y10_035630</name>
</gene>
<organism evidence="1 2">
    <name type="scientific">Tritrichomonas musculus</name>
    <dbReference type="NCBI Taxonomy" id="1915356"/>
    <lineage>
        <taxon>Eukaryota</taxon>
        <taxon>Metamonada</taxon>
        <taxon>Parabasalia</taxon>
        <taxon>Tritrichomonadida</taxon>
        <taxon>Tritrichomonadidae</taxon>
        <taxon>Tritrichomonas</taxon>
    </lineage>
</organism>
<sequence>MASILLGNLKQIEKPTARNSSDYTIQFSSFETIIDSKEDEMKFDKKKFSPFPELEVIYDENKKLNLPSEEKNESFNKVYNNYLNLIGQQKVEKIEFQDVKQSKANAVYTVKVKLGGKKSINLIAKGILHSGKFQKECNIPLKKGDKVLCRVGQRDEYIDFENIIKFL</sequence>
<comment type="caution">
    <text evidence="1">The sequence shown here is derived from an EMBL/GenBank/DDBJ whole genome shotgun (WGS) entry which is preliminary data.</text>
</comment>
<name>A0ABR2GWC0_9EUKA</name>
<reference evidence="1 2" key="1">
    <citation type="submission" date="2024-04" db="EMBL/GenBank/DDBJ databases">
        <title>Tritrichomonas musculus Genome.</title>
        <authorList>
            <person name="Alves-Ferreira E."/>
            <person name="Grigg M."/>
            <person name="Lorenzi H."/>
            <person name="Galac M."/>
        </authorList>
    </citation>
    <scope>NUCLEOTIDE SEQUENCE [LARGE SCALE GENOMIC DNA]</scope>
    <source>
        <strain evidence="1 2">EAF2021</strain>
    </source>
</reference>
<dbReference type="EMBL" id="JAPFFF010000056">
    <property type="protein sequence ID" value="KAK8838210.1"/>
    <property type="molecule type" value="Genomic_DNA"/>
</dbReference>
<protein>
    <submittedName>
        <fullName evidence="1">Uncharacterized protein</fullName>
    </submittedName>
</protein>